<feature type="transmembrane region" description="Helical" evidence="7">
    <location>
        <begin position="160"/>
        <end position="181"/>
    </location>
</feature>
<feature type="transmembrane region" description="Helical" evidence="7">
    <location>
        <begin position="360"/>
        <end position="378"/>
    </location>
</feature>
<evidence type="ECO:0000256" key="3">
    <source>
        <dbReference type="ARBA" id="ARBA00022692"/>
    </source>
</evidence>
<evidence type="ECO:0000256" key="2">
    <source>
        <dbReference type="ARBA" id="ARBA00022448"/>
    </source>
</evidence>
<comment type="subcellular location">
    <subcellularLocation>
        <location evidence="1">Membrane</location>
        <topology evidence="1">Multi-pass membrane protein</topology>
    </subcellularLocation>
</comment>
<dbReference type="Pfam" id="PF07690">
    <property type="entry name" value="MFS_1"/>
    <property type="match status" value="1"/>
</dbReference>
<evidence type="ECO:0000313" key="10">
    <source>
        <dbReference type="Proteomes" id="UP000770015"/>
    </source>
</evidence>
<gene>
    <name evidence="9" type="ORF">F5X68DRAFT_175040</name>
</gene>
<dbReference type="FunFam" id="1.20.1250.20:FF:000057">
    <property type="entry name" value="MFS general substrate transporter"/>
    <property type="match status" value="1"/>
</dbReference>
<feature type="transmembrane region" description="Helical" evidence="7">
    <location>
        <begin position="193"/>
        <end position="212"/>
    </location>
</feature>
<organism evidence="9 10">
    <name type="scientific">Plectosphaerella plurivora</name>
    <dbReference type="NCBI Taxonomy" id="936078"/>
    <lineage>
        <taxon>Eukaryota</taxon>
        <taxon>Fungi</taxon>
        <taxon>Dikarya</taxon>
        <taxon>Ascomycota</taxon>
        <taxon>Pezizomycotina</taxon>
        <taxon>Sordariomycetes</taxon>
        <taxon>Hypocreomycetidae</taxon>
        <taxon>Glomerellales</taxon>
        <taxon>Plectosphaerellaceae</taxon>
        <taxon>Plectosphaerella</taxon>
    </lineage>
</organism>
<proteinExistence type="predicted"/>
<evidence type="ECO:0000313" key="9">
    <source>
        <dbReference type="EMBL" id="KAH6672756.1"/>
    </source>
</evidence>
<accession>A0A9P8V209</accession>
<feature type="transmembrane region" description="Helical" evidence="7">
    <location>
        <begin position="295"/>
        <end position="314"/>
    </location>
</feature>
<feature type="transmembrane region" description="Helical" evidence="7">
    <location>
        <begin position="224"/>
        <end position="246"/>
    </location>
</feature>
<reference evidence="9" key="1">
    <citation type="journal article" date="2021" name="Nat. Commun.">
        <title>Genetic determinants of endophytism in the Arabidopsis root mycobiome.</title>
        <authorList>
            <person name="Mesny F."/>
            <person name="Miyauchi S."/>
            <person name="Thiergart T."/>
            <person name="Pickel B."/>
            <person name="Atanasova L."/>
            <person name="Karlsson M."/>
            <person name="Huettel B."/>
            <person name="Barry K.W."/>
            <person name="Haridas S."/>
            <person name="Chen C."/>
            <person name="Bauer D."/>
            <person name="Andreopoulos W."/>
            <person name="Pangilinan J."/>
            <person name="LaButti K."/>
            <person name="Riley R."/>
            <person name="Lipzen A."/>
            <person name="Clum A."/>
            <person name="Drula E."/>
            <person name="Henrissat B."/>
            <person name="Kohler A."/>
            <person name="Grigoriev I.V."/>
            <person name="Martin F.M."/>
            <person name="Hacquard S."/>
        </authorList>
    </citation>
    <scope>NUCLEOTIDE SEQUENCE</scope>
    <source>
        <strain evidence="9">MPI-SDFR-AT-0117</strain>
    </source>
</reference>
<dbReference type="OrthoDB" id="2250022at2759"/>
<dbReference type="PANTHER" id="PTHR43791:SF62">
    <property type="entry name" value="MAJOR FACILITATOR SUPERFAMILY (MFS) PROFILE DOMAIN-CONTAINING PROTEIN"/>
    <property type="match status" value="1"/>
</dbReference>
<keyword evidence="2" id="KW-0813">Transport</keyword>
<dbReference type="EMBL" id="JAGSXJ010000027">
    <property type="protein sequence ID" value="KAH6672756.1"/>
    <property type="molecule type" value="Genomic_DNA"/>
</dbReference>
<evidence type="ECO:0000256" key="4">
    <source>
        <dbReference type="ARBA" id="ARBA00022989"/>
    </source>
</evidence>
<evidence type="ECO:0000256" key="7">
    <source>
        <dbReference type="SAM" id="Phobius"/>
    </source>
</evidence>
<protein>
    <submittedName>
        <fullName evidence="9">Major facilitator superfamily domain-containing protein</fullName>
    </submittedName>
</protein>
<keyword evidence="10" id="KW-1185">Reference proteome</keyword>
<dbReference type="Proteomes" id="UP000770015">
    <property type="component" value="Unassembled WGS sequence"/>
</dbReference>
<feature type="transmembrane region" description="Helical" evidence="7">
    <location>
        <begin position="129"/>
        <end position="148"/>
    </location>
</feature>
<dbReference type="FunFam" id="1.20.1250.20:FF:000013">
    <property type="entry name" value="MFS general substrate transporter"/>
    <property type="match status" value="1"/>
</dbReference>
<dbReference type="GO" id="GO:0016020">
    <property type="term" value="C:membrane"/>
    <property type="evidence" value="ECO:0007669"/>
    <property type="project" value="UniProtKB-SubCell"/>
</dbReference>
<keyword evidence="5 7" id="KW-0472">Membrane</keyword>
<dbReference type="GO" id="GO:0022857">
    <property type="term" value="F:transmembrane transporter activity"/>
    <property type="evidence" value="ECO:0007669"/>
    <property type="project" value="InterPro"/>
</dbReference>
<feature type="transmembrane region" description="Helical" evidence="7">
    <location>
        <begin position="384"/>
        <end position="405"/>
    </location>
</feature>
<feature type="transmembrane region" description="Helical" evidence="7">
    <location>
        <begin position="326"/>
        <end position="348"/>
    </location>
</feature>
<evidence type="ECO:0000256" key="5">
    <source>
        <dbReference type="ARBA" id="ARBA00023136"/>
    </source>
</evidence>
<evidence type="ECO:0000256" key="1">
    <source>
        <dbReference type="ARBA" id="ARBA00004141"/>
    </source>
</evidence>
<evidence type="ECO:0000256" key="6">
    <source>
        <dbReference type="SAM" id="MobiDB-lite"/>
    </source>
</evidence>
<feature type="region of interest" description="Disordered" evidence="6">
    <location>
        <begin position="1"/>
        <end position="23"/>
    </location>
</feature>
<name>A0A9P8V209_9PEZI</name>
<evidence type="ECO:0000259" key="8">
    <source>
        <dbReference type="PROSITE" id="PS50850"/>
    </source>
</evidence>
<comment type="caution">
    <text evidence="9">The sequence shown here is derived from an EMBL/GenBank/DDBJ whole genome shotgun (WGS) entry which is preliminary data.</text>
</comment>
<keyword evidence="3 7" id="KW-0812">Transmembrane</keyword>
<feature type="transmembrane region" description="Helical" evidence="7">
    <location>
        <begin position="450"/>
        <end position="471"/>
    </location>
</feature>
<feature type="domain" description="Major facilitator superfamily (MFS) profile" evidence="8">
    <location>
        <begin position="64"/>
        <end position="476"/>
    </location>
</feature>
<dbReference type="InterPro" id="IPR036259">
    <property type="entry name" value="MFS_trans_sf"/>
</dbReference>
<sequence>MSNTKTDVGTEPGHNDAITTEHRDQTNDVTYEKGIFVDNMDEFGAHKKTDPAEIALVKKLDWYMLPILWLMYLFNYLDRNAIVNARLNDLEKELGLVGTQYNTCVSILFVGYIAFQIPSNMLLNRVRPSWYMAGFCLAWSIVSLLTYLAHDYSTMVVCRFLLGVTEAPFYPGALYLISMFYTRKEVASRMAMFFTANMLASAFSPLIAAGVFSGLDGAKGLRGWQWLFIIQGALSILTAVLAFYFLPDHPLTTRWLTEEQRQLAHARIEQDSTDRRESTSVWKGLKESVVDWRTWALVAAYNFHLCSISFQNFLPTVIRALGFERTITLVLTAPPYILAAVVGILLAWSSGRMNERTWHITACKCIAIVGFVISVSTLNVGARYFSIYLFVAFSFGVNNILLGWVSATLGQTNEKKSVSLAIANSLGNCASIYMPYLWPATDGPRYLPAWIAALCFSGGVVVITWFLRTMLKRDNARKRAEDPGATNFYVY</sequence>
<dbReference type="SUPFAM" id="SSF103473">
    <property type="entry name" value="MFS general substrate transporter"/>
    <property type="match status" value="1"/>
</dbReference>
<dbReference type="PROSITE" id="PS50850">
    <property type="entry name" value="MFS"/>
    <property type="match status" value="1"/>
</dbReference>
<keyword evidence="4 7" id="KW-1133">Transmembrane helix</keyword>
<dbReference type="Gene3D" id="1.20.1250.20">
    <property type="entry name" value="MFS general substrate transporter like domains"/>
    <property type="match status" value="2"/>
</dbReference>
<feature type="transmembrane region" description="Helical" evidence="7">
    <location>
        <begin position="97"/>
        <end position="117"/>
    </location>
</feature>
<dbReference type="AlphaFoldDB" id="A0A9P8V209"/>
<dbReference type="InterPro" id="IPR020846">
    <property type="entry name" value="MFS_dom"/>
</dbReference>
<dbReference type="PANTHER" id="PTHR43791">
    <property type="entry name" value="PERMEASE-RELATED"/>
    <property type="match status" value="1"/>
</dbReference>
<dbReference type="InterPro" id="IPR011701">
    <property type="entry name" value="MFS"/>
</dbReference>